<proteinExistence type="predicted"/>
<evidence type="ECO:0000313" key="1">
    <source>
        <dbReference type="EMBL" id="AZA82215.1"/>
    </source>
</evidence>
<gene>
    <name evidence="1" type="ORF">EG342_09995</name>
</gene>
<protein>
    <recommendedName>
        <fullName evidence="3">Lipoprotein</fullName>
    </recommendedName>
</protein>
<organism evidence="1 2">
    <name type="scientific">Chryseobacterium lactis</name>
    <dbReference type="NCBI Taxonomy" id="1241981"/>
    <lineage>
        <taxon>Bacteria</taxon>
        <taxon>Pseudomonadati</taxon>
        <taxon>Bacteroidota</taxon>
        <taxon>Flavobacteriia</taxon>
        <taxon>Flavobacteriales</taxon>
        <taxon>Weeksellaceae</taxon>
        <taxon>Chryseobacterium group</taxon>
        <taxon>Chryseobacterium</taxon>
    </lineage>
</organism>
<dbReference type="EMBL" id="CP033924">
    <property type="protein sequence ID" value="AZA82215.1"/>
    <property type="molecule type" value="Genomic_DNA"/>
</dbReference>
<keyword evidence="2" id="KW-1185">Reference proteome</keyword>
<accession>A0ABM7AXQ2</accession>
<evidence type="ECO:0000313" key="2">
    <source>
        <dbReference type="Proteomes" id="UP000279972"/>
    </source>
</evidence>
<sequence>MKKVIILIPLCFLGCSKDDDSACFQTWNVTEYCTRSTGCSIVGCGESPKTLESRFKCDEVQGVKNGDVINYKTVECAKFYRKYNFKVN</sequence>
<reference evidence="1 2" key="1">
    <citation type="submission" date="2018-11" db="EMBL/GenBank/DDBJ databases">
        <title>Proposal to divide the Flavobacteriaceae and reorganize its genera based on Amino Acid Identity values calculated from whole genome sequences.</title>
        <authorList>
            <person name="Nicholson A.C."/>
            <person name="Gulvik C.A."/>
            <person name="Whitney A.M."/>
            <person name="Humrighouse B.W."/>
            <person name="Bell M."/>
            <person name="Holmes B."/>
            <person name="Steigerwalt A.G."/>
            <person name="Villarma A."/>
            <person name="Sheth M."/>
            <person name="Batra D."/>
            <person name="Pryor J."/>
            <person name="Bernardet J.-F."/>
            <person name="Hugo C."/>
            <person name="Kampfer P."/>
            <person name="Newman J."/>
            <person name="McQuiston J.R."/>
        </authorList>
    </citation>
    <scope>NUCLEOTIDE SEQUENCE [LARGE SCALE GENOMIC DNA]</scope>
    <source>
        <strain evidence="1 2">KC_1864</strain>
    </source>
</reference>
<name>A0ABM7AXQ2_CHRLC</name>
<dbReference type="RefSeq" id="WP_123868069.1">
    <property type="nucleotide sequence ID" value="NZ_CP033924.1"/>
</dbReference>
<dbReference type="Proteomes" id="UP000279972">
    <property type="component" value="Chromosome"/>
</dbReference>
<evidence type="ECO:0008006" key="3">
    <source>
        <dbReference type="Google" id="ProtNLM"/>
    </source>
</evidence>